<dbReference type="PANTHER" id="PTHR11008:SF31">
    <property type="entry name" value="PROTEIN TAKEOUT-LIKE PROTEIN"/>
    <property type="match status" value="1"/>
</dbReference>
<dbReference type="EnsemblMetazoa" id="LLOJ008363-RA">
    <property type="protein sequence ID" value="LLOJ008363-PA"/>
    <property type="gene ID" value="LLOJ008363"/>
</dbReference>
<dbReference type="InterPro" id="IPR038606">
    <property type="entry name" value="To_sf"/>
</dbReference>
<dbReference type="SMART" id="SM00700">
    <property type="entry name" value="JHBP"/>
    <property type="match status" value="1"/>
</dbReference>
<dbReference type="VEuPathDB" id="VectorBase:LLONM1_011939"/>
<dbReference type="EMBL" id="GITU01003687">
    <property type="protein sequence ID" value="MBC1172390.1"/>
    <property type="molecule type" value="Transcribed_RNA"/>
</dbReference>
<reference evidence="3" key="1">
    <citation type="submission" date="2012-05" db="EMBL/GenBank/DDBJ databases">
        <title>Whole Genome Assembly of Lutzomyia longipalpis.</title>
        <authorList>
            <person name="Richards S."/>
            <person name="Qu C."/>
            <person name="Dillon R."/>
            <person name="Worley K."/>
            <person name="Scherer S."/>
            <person name="Batterton M."/>
            <person name="Taylor A."/>
            <person name="Hawes A."/>
            <person name="Hernandez B."/>
            <person name="Kovar C."/>
            <person name="Mandapat C."/>
            <person name="Pham C."/>
            <person name="Qu C."/>
            <person name="Jing C."/>
            <person name="Bess C."/>
            <person name="Bandaranaike D."/>
            <person name="Ngo D."/>
            <person name="Ongeri F."/>
            <person name="Arias F."/>
            <person name="Lara F."/>
            <person name="Weissenberger G."/>
            <person name="Kamau G."/>
            <person name="Han H."/>
            <person name="Shen H."/>
            <person name="Dinh H."/>
            <person name="Khalil I."/>
            <person name="Jones J."/>
            <person name="Shafer J."/>
            <person name="Jayaseelan J."/>
            <person name="Quiroz J."/>
            <person name="Blankenburg K."/>
            <person name="Nguyen L."/>
            <person name="Jackson L."/>
            <person name="Francisco L."/>
            <person name="Tang L.-Y."/>
            <person name="Pu L.-L."/>
            <person name="Perales L."/>
            <person name="Lorensuhewa L."/>
            <person name="Munidasa M."/>
            <person name="Coyle M."/>
            <person name="Taylor M."/>
            <person name="Puazo M."/>
            <person name="Firestine M."/>
            <person name="Scheel M."/>
            <person name="Javaid M."/>
            <person name="Wang M."/>
            <person name="Li M."/>
            <person name="Tabassum N."/>
            <person name="Saada N."/>
            <person name="Osuji N."/>
            <person name="Aqrawi P."/>
            <person name="Fu Q."/>
            <person name="Thornton R."/>
            <person name="Raj R."/>
            <person name="Goodspeed R."/>
            <person name="Mata R."/>
            <person name="Najjar R."/>
            <person name="Gubbala S."/>
            <person name="Lee S."/>
            <person name="Denson S."/>
            <person name="Patil S."/>
            <person name="Macmil S."/>
            <person name="Qi S."/>
            <person name="Matskevitch T."/>
            <person name="Palculict T."/>
            <person name="Mathew T."/>
            <person name="Vee V."/>
            <person name="Velamala V."/>
            <person name="Korchina V."/>
            <person name="Cai W."/>
            <person name="Liu W."/>
            <person name="Dai W."/>
            <person name="Zou X."/>
            <person name="Zhu Y."/>
            <person name="Zhang Y."/>
            <person name="Wu Y.-Q."/>
            <person name="Xin Y."/>
            <person name="Nazarath L."/>
            <person name="Kovar C."/>
            <person name="Han Y."/>
            <person name="Muzny D."/>
            <person name="Gibbs R."/>
        </authorList>
    </citation>
    <scope>NUCLEOTIDE SEQUENCE [LARGE SCALE GENOMIC DNA]</scope>
    <source>
        <strain evidence="3">Jacobina</strain>
    </source>
</reference>
<dbReference type="Proteomes" id="UP000092461">
    <property type="component" value="Unassembled WGS sequence"/>
</dbReference>
<protein>
    <submittedName>
        <fullName evidence="1">Putative hemolymph juvenile hormone binding protein tabanus bromius</fullName>
    </submittedName>
</protein>
<reference evidence="2" key="3">
    <citation type="submission" date="2020-05" db="UniProtKB">
        <authorList>
            <consortium name="EnsemblMetazoa"/>
        </authorList>
    </citation>
    <scope>IDENTIFICATION</scope>
    <source>
        <strain evidence="2">Jacobina</strain>
    </source>
</reference>
<reference evidence="1" key="2">
    <citation type="journal article" date="2020" name="BMC">
        <title>Leishmania infection induces a limited differential gene expression in the sand fly midgut.</title>
        <authorList>
            <person name="Coutinho-Abreu I.V."/>
            <person name="Serafim T.D."/>
            <person name="Meneses C."/>
            <person name="Kamhawi S."/>
            <person name="Oliveira F."/>
            <person name="Valenzuela J.G."/>
        </authorList>
    </citation>
    <scope>NUCLEOTIDE SEQUENCE</scope>
    <source>
        <strain evidence="1">Jacobina</strain>
        <tissue evidence="1">Midgut</tissue>
    </source>
</reference>
<proteinExistence type="predicted"/>
<dbReference type="InterPro" id="IPR010562">
    <property type="entry name" value="Haemolymph_juvenile_hormone-bd"/>
</dbReference>
<evidence type="ECO:0000313" key="1">
    <source>
        <dbReference type="EMBL" id="MBC1172390.1"/>
    </source>
</evidence>
<dbReference type="AlphaFoldDB" id="A0A1B0CU12"/>
<organism evidence="2 3">
    <name type="scientific">Lutzomyia longipalpis</name>
    <name type="common">Sand fly</name>
    <dbReference type="NCBI Taxonomy" id="7200"/>
    <lineage>
        <taxon>Eukaryota</taxon>
        <taxon>Metazoa</taxon>
        <taxon>Ecdysozoa</taxon>
        <taxon>Arthropoda</taxon>
        <taxon>Hexapoda</taxon>
        <taxon>Insecta</taxon>
        <taxon>Pterygota</taxon>
        <taxon>Neoptera</taxon>
        <taxon>Endopterygota</taxon>
        <taxon>Diptera</taxon>
        <taxon>Nematocera</taxon>
        <taxon>Psychodoidea</taxon>
        <taxon>Psychodidae</taxon>
        <taxon>Lutzomyia</taxon>
        <taxon>Lutzomyia</taxon>
    </lineage>
</organism>
<keyword evidence="3" id="KW-1185">Reference proteome</keyword>
<evidence type="ECO:0000313" key="2">
    <source>
        <dbReference type="EnsemblMetazoa" id="LLOJ008363-PA"/>
    </source>
</evidence>
<sequence length="167" mass="18998">MLKELEKNINEFLFLTSKLVSLSSDVDTLQFQLTMEIPKIKVRAQYRSSGVLILVQASGAGDYWGQYEGVKAKVYFKAVPQETIDDLTYLAVEQVKMDFSVKEINMGVENIANGNSIIQAALNLFINSNSQELLKEMKPALKAKLTTVLHNFMDKLFERIPLEYWIV</sequence>
<evidence type="ECO:0000313" key="3">
    <source>
        <dbReference type="Proteomes" id="UP000092461"/>
    </source>
</evidence>
<dbReference type="GO" id="GO:0005615">
    <property type="term" value="C:extracellular space"/>
    <property type="evidence" value="ECO:0007669"/>
    <property type="project" value="TreeGrafter"/>
</dbReference>
<dbReference type="EMBL" id="AJWK01028289">
    <property type="status" value="NOT_ANNOTATED_CDS"/>
    <property type="molecule type" value="Genomic_DNA"/>
</dbReference>
<dbReference type="VEuPathDB" id="VectorBase:LLOJ008363"/>
<dbReference type="Gene3D" id="3.15.10.30">
    <property type="entry name" value="Haemolymph juvenile hormone binding protein"/>
    <property type="match status" value="1"/>
</dbReference>
<dbReference type="Pfam" id="PF06585">
    <property type="entry name" value="JHBP"/>
    <property type="match status" value="1"/>
</dbReference>
<name>A0A1B0CU12_LUTLO</name>
<accession>A0A1B0CU12</accession>
<dbReference type="PANTHER" id="PTHR11008">
    <property type="entry name" value="PROTEIN TAKEOUT-LIKE PROTEIN"/>
    <property type="match status" value="1"/>
</dbReference>